<comment type="caution">
    <text evidence="1">The sequence shown here is derived from an EMBL/GenBank/DDBJ whole genome shotgun (WGS) entry which is preliminary data.</text>
</comment>
<dbReference type="Proteomes" id="UP000739180">
    <property type="component" value="Unassembled WGS sequence"/>
</dbReference>
<protein>
    <submittedName>
        <fullName evidence="1">GntR family transcriptional regulator</fullName>
    </submittedName>
</protein>
<gene>
    <name evidence="1" type="ORF">FGS76_03265</name>
</gene>
<dbReference type="RefSeq" id="WP_138771199.1">
    <property type="nucleotide sequence ID" value="NZ_JBHSSX010000004.1"/>
</dbReference>
<name>A0ABY2XPE1_9GAMM</name>
<evidence type="ECO:0000313" key="2">
    <source>
        <dbReference type="Proteomes" id="UP000739180"/>
    </source>
</evidence>
<organism evidence="1 2">
    <name type="scientific">Alloalcanivorax gelatiniphagus</name>
    <dbReference type="NCBI Taxonomy" id="1194167"/>
    <lineage>
        <taxon>Bacteria</taxon>
        <taxon>Pseudomonadati</taxon>
        <taxon>Pseudomonadota</taxon>
        <taxon>Gammaproteobacteria</taxon>
        <taxon>Oceanospirillales</taxon>
        <taxon>Alcanivoracaceae</taxon>
        <taxon>Alloalcanivorax</taxon>
    </lineage>
</organism>
<sequence length="138" mass="15463">MNPNDFQVHDVADFPLVRLMPEGLPEGYAARWEAEMEALIGQPAPFVMVVAALQGEHREAHEDRKRRTLWMKRNRDALARRCRGMVGVEPDTTRRLMMRTQSAALAGLFKVPLRIVASAGEADALARAFLDGHGVDRD</sequence>
<dbReference type="EMBL" id="VCQT01000015">
    <property type="protein sequence ID" value="TMW14441.1"/>
    <property type="molecule type" value="Genomic_DNA"/>
</dbReference>
<reference evidence="1 2" key="1">
    <citation type="submission" date="2019-05" db="EMBL/GenBank/DDBJ databases">
        <title>Genome of Alcanivorax gelatiniphagus, an oil degrading marine bacteria.</title>
        <authorList>
            <person name="Kwon K.K."/>
        </authorList>
    </citation>
    <scope>NUCLEOTIDE SEQUENCE [LARGE SCALE GENOMIC DNA]</scope>
    <source>
        <strain evidence="1 2">MEBiC 08158</strain>
    </source>
</reference>
<evidence type="ECO:0000313" key="1">
    <source>
        <dbReference type="EMBL" id="TMW14441.1"/>
    </source>
</evidence>
<proteinExistence type="predicted"/>
<keyword evidence="2" id="KW-1185">Reference proteome</keyword>
<accession>A0ABY2XPE1</accession>